<sequence>MDKIQRLFFEMKFDLFFYKERGNGFEDLFARIMKAKHKHDFIEVKTWGNKGDLKCDGYLQSEGIIFQVYAPNQINGSKLVAKFEEDYEKAMIHWNGIVYQWIFVQNAKDGVLGIDAVTLNEIEKYKIKEKVAIPILLWGIDEIKEIVFSLPAKEIISIFGEVPTMDDLSSLQIKHIEPFLMPFRVMSEGYISDIEIKEVPQNKIQINYLSEYIQDLLKIGMRKAHLIEKIISLGHEVDAVQNLSVAFQEKYKILKKEYKENTDQIFYELRDFAGYKYVKNPTDEIAILTILAYLFENCTIFESVPIYAE</sequence>
<reference evidence="2 3" key="1">
    <citation type="submission" date="2023-06" db="EMBL/GenBank/DDBJ databases">
        <title>Sporosarcina sp. nov., isolated from Korean traditional fermented seafood 'Jeotgal'.</title>
        <authorList>
            <person name="Yang A.I."/>
            <person name="Shin N.-R."/>
        </authorList>
    </citation>
    <scope>NUCLEOTIDE SEQUENCE [LARGE SCALE GENOMIC DNA]</scope>
    <source>
        <strain evidence="2 3">KCTC13119</strain>
    </source>
</reference>
<accession>A0ABU4G5C0</accession>
<organism evidence="2 3">
    <name type="scientific">Sporosarcina saromensis</name>
    <dbReference type="NCBI Taxonomy" id="359365"/>
    <lineage>
        <taxon>Bacteria</taxon>
        <taxon>Bacillati</taxon>
        <taxon>Bacillota</taxon>
        <taxon>Bacilli</taxon>
        <taxon>Bacillales</taxon>
        <taxon>Caryophanaceae</taxon>
        <taxon>Sporosarcina</taxon>
    </lineage>
</organism>
<evidence type="ECO:0000259" key="1">
    <source>
        <dbReference type="Pfam" id="PF20275"/>
    </source>
</evidence>
<dbReference type="RefSeq" id="WP_317941482.1">
    <property type="nucleotide sequence ID" value="NZ_JAUBDI010000001.1"/>
</dbReference>
<keyword evidence="3" id="KW-1185">Reference proteome</keyword>
<evidence type="ECO:0000313" key="2">
    <source>
        <dbReference type="EMBL" id="MDW0111587.1"/>
    </source>
</evidence>
<dbReference type="Proteomes" id="UP001282284">
    <property type="component" value="Unassembled WGS sequence"/>
</dbReference>
<dbReference type="Pfam" id="PF20275">
    <property type="entry name" value="CTD10"/>
    <property type="match status" value="1"/>
</dbReference>
<protein>
    <recommendedName>
        <fullName evidence="1">ABC-three component systems C-terminal domain-containing protein</fullName>
    </recommendedName>
</protein>
<proteinExistence type="predicted"/>
<comment type="caution">
    <text evidence="2">The sequence shown here is derived from an EMBL/GenBank/DDBJ whole genome shotgun (WGS) entry which is preliminary data.</text>
</comment>
<name>A0ABU4G5C0_9BACL</name>
<evidence type="ECO:0000313" key="3">
    <source>
        <dbReference type="Proteomes" id="UP001282284"/>
    </source>
</evidence>
<dbReference type="InterPro" id="IPR046919">
    <property type="entry name" value="ABC-3C_CTD10"/>
</dbReference>
<gene>
    <name evidence="2" type="ORF">QT711_00225</name>
</gene>
<feature type="domain" description="ABC-three component systems C-terminal" evidence="1">
    <location>
        <begin position="195"/>
        <end position="302"/>
    </location>
</feature>
<dbReference type="EMBL" id="JAUBDI010000001">
    <property type="protein sequence ID" value="MDW0111587.1"/>
    <property type="molecule type" value="Genomic_DNA"/>
</dbReference>